<dbReference type="OrthoDB" id="3239593at2"/>
<dbReference type="Gene3D" id="3.40.190.10">
    <property type="entry name" value="Periplasmic binding protein-like II"/>
    <property type="match status" value="2"/>
</dbReference>
<name>A0A1G7QN27_9LACT</name>
<protein>
    <submittedName>
        <fullName evidence="2">Putative spermidine/putrescine transport system substrate-binding protein</fullName>
    </submittedName>
</protein>
<dbReference type="RefSeq" id="WP_090289238.1">
    <property type="nucleotide sequence ID" value="NZ_FNCK01000002.1"/>
</dbReference>
<reference evidence="2 3" key="1">
    <citation type="submission" date="2016-10" db="EMBL/GenBank/DDBJ databases">
        <authorList>
            <person name="de Groot N.N."/>
        </authorList>
    </citation>
    <scope>NUCLEOTIDE SEQUENCE [LARGE SCALE GENOMIC DNA]</scope>
    <source>
        <strain evidence="2 3">ATCC BAA-466</strain>
    </source>
</reference>
<dbReference type="PIRSF" id="PIRSF029172">
    <property type="entry name" value="UCP029172_ABC_sbc_YnjB"/>
    <property type="match status" value="1"/>
</dbReference>
<evidence type="ECO:0000256" key="1">
    <source>
        <dbReference type="SAM" id="SignalP"/>
    </source>
</evidence>
<evidence type="ECO:0000313" key="3">
    <source>
        <dbReference type="Proteomes" id="UP000199708"/>
    </source>
</evidence>
<gene>
    <name evidence="2" type="ORF">SAMN05421791_102151</name>
</gene>
<proteinExistence type="predicted"/>
<organism evidence="2 3">
    <name type="scientific">Facklamia miroungae</name>
    <dbReference type="NCBI Taxonomy" id="120956"/>
    <lineage>
        <taxon>Bacteria</taxon>
        <taxon>Bacillati</taxon>
        <taxon>Bacillota</taxon>
        <taxon>Bacilli</taxon>
        <taxon>Lactobacillales</taxon>
        <taxon>Aerococcaceae</taxon>
        <taxon>Facklamia</taxon>
    </lineage>
</organism>
<dbReference type="InterPro" id="IPR006059">
    <property type="entry name" value="SBP"/>
</dbReference>
<feature type="chain" id="PRO_5011678185" evidence="1">
    <location>
        <begin position="26"/>
        <end position="408"/>
    </location>
</feature>
<evidence type="ECO:0000313" key="2">
    <source>
        <dbReference type="EMBL" id="SDF99883.1"/>
    </source>
</evidence>
<dbReference type="InterPro" id="IPR027020">
    <property type="entry name" value="YnjB"/>
</dbReference>
<accession>A0A1G7QN27</accession>
<dbReference type="STRING" id="120956.SAMN05421791_102151"/>
<feature type="signal peptide" evidence="1">
    <location>
        <begin position="1"/>
        <end position="25"/>
    </location>
</feature>
<sequence>MKKCIKILSISFLLSLVFNLTNVFAEEAEKVKRLSFEEMIELAKGSQVNFYGWGGDEKLNQWLDEVYGVKLKEKYDITLNRIPMDIDQILSQLVSEKQAKITESEIDMIWINGENFKSARENDLLFGPFTEKLPNYIKYIDRKELENIKDFGFPIEGYEAPYSKAQLVLIKDSAITQETPKNAEELLRYAKENPGMFTYPALPDFTGSAFVRNIIYQFVDYQEFQNMDVNKEKLKEVIKPALDYLKELSPYLWNQGKTYPSDGPALNNLFMDEEVNFYITYTANEVADSIKDGTYPSTAQSFIFDKGTVGNTNYIAIGKNSANKAAAIVAINEMLSPDMQLSKYEHLGLIPVIDDKRIDDQTKVEFKALENEKGTIPQDELLAKRLPEMPAQLIPLIEEIWLEEVAGN</sequence>
<dbReference type="Pfam" id="PF13416">
    <property type="entry name" value="SBP_bac_8"/>
    <property type="match status" value="1"/>
</dbReference>
<dbReference type="SUPFAM" id="SSF53850">
    <property type="entry name" value="Periplasmic binding protein-like II"/>
    <property type="match status" value="1"/>
</dbReference>
<dbReference type="PANTHER" id="PTHR42779">
    <property type="entry name" value="PROTEIN YNJB"/>
    <property type="match status" value="1"/>
</dbReference>
<dbReference type="Proteomes" id="UP000199708">
    <property type="component" value="Unassembled WGS sequence"/>
</dbReference>
<dbReference type="EMBL" id="FNCK01000002">
    <property type="protein sequence ID" value="SDF99883.1"/>
    <property type="molecule type" value="Genomic_DNA"/>
</dbReference>
<keyword evidence="1" id="KW-0732">Signal</keyword>
<dbReference type="AlphaFoldDB" id="A0A1G7QN27"/>
<dbReference type="NCBIfam" id="NF008633">
    <property type="entry name" value="PRK11622.1"/>
    <property type="match status" value="1"/>
</dbReference>
<keyword evidence="3" id="KW-1185">Reference proteome</keyword>
<dbReference type="PANTHER" id="PTHR42779:SF1">
    <property type="entry name" value="PROTEIN YNJB"/>
    <property type="match status" value="1"/>
</dbReference>